<comment type="catalytic activity">
    <reaction evidence="5">
        <text>ATP + H2O = ADP + phosphate + H(+)</text>
        <dbReference type="Rhea" id="RHEA:13065"/>
        <dbReference type="ChEBI" id="CHEBI:15377"/>
        <dbReference type="ChEBI" id="CHEBI:15378"/>
        <dbReference type="ChEBI" id="CHEBI:30616"/>
        <dbReference type="ChEBI" id="CHEBI:43474"/>
        <dbReference type="ChEBI" id="CHEBI:456216"/>
    </reaction>
</comment>
<accession>A0AAD9GA74</accession>
<name>A0AAD9GA74_BABDI</name>
<comment type="similarity">
    <text evidence="1 6">Belongs to the actin family.</text>
</comment>
<evidence type="ECO:0000256" key="4">
    <source>
        <dbReference type="ARBA" id="ARBA00022840"/>
    </source>
</evidence>
<evidence type="ECO:0000313" key="8">
    <source>
        <dbReference type="Proteomes" id="UP001195914"/>
    </source>
</evidence>
<dbReference type="FunFam" id="3.30.420.40:FF:000058">
    <property type="entry name" value="Putative actin-related protein 5"/>
    <property type="match status" value="1"/>
</dbReference>
<protein>
    <recommendedName>
        <fullName evidence="9">Actin-like ATPase domain-containing protein</fullName>
    </recommendedName>
</protein>
<dbReference type="Gene3D" id="3.30.420.40">
    <property type="match status" value="2"/>
</dbReference>
<dbReference type="AlphaFoldDB" id="A0AAD9GA74"/>
<dbReference type="InterPro" id="IPR043129">
    <property type="entry name" value="ATPase_NBD"/>
</dbReference>
<dbReference type="PANTHER" id="PTHR11937">
    <property type="entry name" value="ACTIN"/>
    <property type="match status" value="1"/>
</dbReference>
<gene>
    <name evidence="7" type="ORF">X943_000448</name>
</gene>
<organism evidence="7 8">
    <name type="scientific">Babesia divergens</name>
    <dbReference type="NCBI Taxonomy" id="32595"/>
    <lineage>
        <taxon>Eukaryota</taxon>
        <taxon>Sar</taxon>
        <taxon>Alveolata</taxon>
        <taxon>Apicomplexa</taxon>
        <taxon>Aconoidasida</taxon>
        <taxon>Piroplasmida</taxon>
        <taxon>Babesiidae</taxon>
        <taxon>Babesia</taxon>
    </lineage>
</organism>
<dbReference type="GO" id="GO:0016787">
    <property type="term" value="F:hydrolase activity"/>
    <property type="evidence" value="ECO:0007669"/>
    <property type="project" value="UniProtKB-KW"/>
</dbReference>
<dbReference type="GO" id="GO:0005524">
    <property type="term" value="F:ATP binding"/>
    <property type="evidence" value="ECO:0007669"/>
    <property type="project" value="UniProtKB-KW"/>
</dbReference>
<proteinExistence type="inferred from homology"/>
<reference evidence="7" key="1">
    <citation type="journal article" date="2014" name="Nucleic Acids Res.">
        <title>The evolutionary dynamics of variant antigen genes in Babesia reveal a history of genomic innovation underlying host-parasite interaction.</title>
        <authorList>
            <person name="Jackson A.P."/>
            <person name="Otto T.D."/>
            <person name="Darby A."/>
            <person name="Ramaprasad A."/>
            <person name="Xia D."/>
            <person name="Echaide I.E."/>
            <person name="Farber M."/>
            <person name="Gahlot S."/>
            <person name="Gamble J."/>
            <person name="Gupta D."/>
            <person name="Gupta Y."/>
            <person name="Jackson L."/>
            <person name="Malandrin L."/>
            <person name="Malas T.B."/>
            <person name="Moussa E."/>
            <person name="Nair M."/>
            <person name="Reid A.J."/>
            <person name="Sanders M."/>
            <person name="Sharma J."/>
            <person name="Tracey A."/>
            <person name="Quail M.A."/>
            <person name="Weir W."/>
            <person name="Wastling J.M."/>
            <person name="Hall N."/>
            <person name="Willadsen P."/>
            <person name="Lingelbach K."/>
            <person name="Shiels B."/>
            <person name="Tait A."/>
            <person name="Berriman M."/>
            <person name="Allred D.R."/>
            <person name="Pain A."/>
        </authorList>
    </citation>
    <scope>NUCLEOTIDE SEQUENCE</scope>
    <source>
        <strain evidence="7">1802A</strain>
    </source>
</reference>
<evidence type="ECO:0000256" key="6">
    <source>
        <dbReference type="RuleBase" id="RU000487"/>
    </source>
</evidence>
<dbReference type="Proteomes" id="UP001195914">
    <property type="component" value="Unassembled WGS sequence"/>
</dbReference>
<dbReference type="EMBL" id="JAHBMH010000062">
    <property type="protein sequence ID" value="KAK1934723.1"/>
    <property type="molecule type" value="Genomic_DNA"/>
</dbReference>
<keyword evidence="3" id="KW-0378">Hydrolase</keyword>
<evidence type="ECO:0000256" key="5">
    <source>
        <dbReference type="ARBA" id="ARBA00049360"/>
    </source>
</evidence>
<sequence length="590" mass="65341">MATRQEIGRRFSGVDALVVDIGHSSVRAGCAGQSSPTCIWPAAIGTGDGHDVFPVVASKNNAFPYVQLLRHLYMDKDGKPELSISKLSYIRALKGVLGDPRVDDRRLLNAVKAYPNMFGDIRETIKLGVIGAPRDCWDEFNCNSMAAVHRKSITRVDEIQFDRVVKGLTRFNTVSSGIGEQNPSRPILIVEGNQSSMSIRQEQTELIMEDLQSRGVYFGNGCELATHVFGMTNAFVFDVGASTTSLGLVLEEEICTFREHLVGGDHIDALLYLLLREAGENALHGVFYHPSYSLGTQLWDNLYEEQLPVSLATRIWRKKCSLKEFWLHDMIKALKESVIHAALYPVFSRTPLDEAKYRDIMRAAAPRWQPAGRRSFHDPKLPDGTVMNLSTSEPTTPQSMGNNHKTWILQSSQRSTPPASGASPRSVVASGNNPFKNVSADSLLATAAELIFDPCSVSARLPVDVGDFKGLFKSFESMIHESEINRPDIFRNLIVIGGCANMPGFSDRVSNDFIVHQKDCSPPIQGQEYRVLQPPAKMNRSLVSWQGGSMLASLSSFASSWISIDEYREHGPNICRRKGGWKLAHMEKGP</sequence>
<evidence type="ECO:0000256" key="1">
    <source>
        <dbReference type="ARBA" id="ARBA00006752"/>
    </source>
</evidence>
<comment type="caution">
    <text evidence="7">The sequence shown here is derived from an EMBL/GenBank/DDBJ whole genome shotgun (WGS) entry which is preliminary data.</text>
</comment>
<dbReference type="SMART" id="SM00268">
    <property type="entry name" value="ACTIN"/>
    <property type="match status" value="1"/>
</dbReference>
<dbReference type="InterPro" id="IPR004000">
    <property type="entry name" value="Actin"/>
</dbReference>
<evidence type="ECO:0000256" key="3">
    <source>
        <dbReference type="ARBA" id="ARBA00022801"/>
    </source>
</evidence>
<reference evidence="7" key="2">
    <citation type="submission" date="2021-05" db="EMBL/GenBank/DDBJ databases">
        <authorList>
            <person name="Pain A."/>
        </authorList>
    </citation>
    <scope>NUCLEOTIDE SEQUENCE</scope>
    <source>
        <strain evidence="7">1802A</strain>
    </source>
</reference>
<dbReference type="Pfam" id="PF00022">
    <property type="entry name" value="Actin"/>
    <property type="match status" value="1"/>
</dbReference>
<evidence type="ECO:0000313" key="7">
    <source>
        <dbReference type="EMBL" id="KAK1934723.1"/>
    </source>
</evidence>
<dbReference type="SUPFAM" id="SSF53067">
    <property type="entry name" value="Actin-like ATPase domain"/>
    <property type="match status" value="2"/>
</dbReference>
<evidence type="ECO:0000256" key="2">
    <source>
        <dbReference type="ARBA" id="ARBA00022741"/>
    </source>
</evidence>
<keyword evidence="4" id="KW-0067">ATP-binding</keyword>
<keyword evidence="2" id="KW-0547">Nucleotide-binding</keyword>
<keyword evidence="8" id="KW-1185">Reference proteome</keyword>
<evidence type="ECO:0008006" key="9">
    <source>
        <dbReference type="Google" id="ProtNLM"/>
    </source>
</evidence>